<dbReference type="SUPFAM" id="SSF69593">
    <property type="entry name" value="Glycerol-3-phosphate (1)-acyltransferase"/>
    <property type="match status" value="1"/>
</dbReference>
<dbReference type="Pfam" id="PF01553">
    <property type="entry name" value="Acyltransferase"/>
    <property type="match status" value="1"/>
</dbReference>
<keyword evidence="4" id="KW-1185">Reference proteome</keyword>
<feature type="domain" description="Phospholipid/glycerol acyltransferase" evidence="2">
    <location>
        <begin position="39"/>
        <end position="172"/>
    </location>
</feature>
<protein>
    <recommendedName>
        <fullName evidence="2">Phospholipid/glycerol acyltransferase domain-containing protein</fullName>
    </recommendedName>
</protein>
<dbReference type="RefSeq" id="XP_066802470.1">
    <property type="nucleotide sequence ID" value="XM_066947091.1"/>
</dbReference>
<evidence type="ECO:0000313" key="3">
    <source>
        <dbReference type="EMBL" id="KAK8853284.1"/>
    </source>
</evidence>
<gene>
    <name evidence="3" type="ORF">IAR55_003988</name>
</gene>
<dbReference type="SMART" id="SM00563">
    <property type="entry name" value="PlsC"/>
    <property type="match status" value="1"/>
</dbReference>
<dbReference type="AlphaFoldDB" id="A0AAW0YYJ8"/>
<dbReference type="PANTHER" id="PTHR31605">
    <property type="entry name" value="GLYCEROL-3-PHOSPHATE O-ACYLTRANSFERASE 1"/>
    <property type="match status" value="1"/>
</dbReference>
<feature type="transmembrane region" description="Helical" evidence="1">
    <location>
        <begin position="372"/>
        <end position="394"/>
    </location>
</feature>
<dbReference type="KEGG" id="kne:92181246"/>
<dbReference type="EMBL" id="JBCAWK010000007">
    <property type="protein sequence ID" value="KAK8853284.1"/>
    <property type="molecule type" value="Genomic_DNA"/>
</dbReference>
<reference evidence="3 4" key="1">
    <citation type="journal article" date="2024" name="bioRxiv">
        <title>Comparative genomics of Cryptococcus and Kwoniella reveals pathogenesis evolution and contrasting karyotype dynamics via intercentromeric recombination or chromosome fusion.</title>
        <authorList>
            <person name="Coelho M.A."/>
            <person name="David-Palma M."/>
            <person name="Shea T."/>
            <person name="Bowers K."/>
            <person name="McGinley-Smith S."/>
            <person name="Mohammad A.W."/>
            <person name="Gnirke A."/>
            <person name="Yurkov A.M."/>
            <person name="Nowrousian M."/>
            <person name="Sun S."/>
            <person name="Cuomo C.A."/>
            <person name="Heitman J."/>
        </authorList>
    </citation>
    <scope>NUCLEOTIDE SEQUENCE [LARGE SCALE GENOMIC DNA]</scope>
    <source>
        <strain evidence="3 4">CBS 13917</strain>
    </source>
</reference>
<keyword evidence="1" id="KW-0472">Membrane</keyword>
<dbReference type="InterPro" id="IPR002123">
    <property type="entry name" value="Plipid/glycerol_acylTrfase"/>
</dbReference>
<dbReference type="InterPro" id="IPR052744">
    <property type="entry name" value="GPAT/DAPAT"/>
</dbReference>
<proteinExistence type="predicted"/>
<evidence type="ECO:0000259" key="2">
    <source>
        <dbReference type="SMART" id="SM00563"/>
    </source>
</evidence>
<accession>A0AAW0YYJ8</accession>
<dbReference type="CDD" id="cd07992">
    <property type="entry name" value="LPLAT_AAK14816-like"/>
    <property type="match status" value="1"/>
</dbReference>
<dbReference type="GO" id="GO:0004366">
    <property type="term" value="F:glycerol-3-phosphate O-acyltransferase activity"/>
    <property type="evidence" value="ECO:0007669"/>
    <property type="project" value="TreeGrafter"/>
</dbReference>
<keyword evidence="1" id="KW-0812">Transmembrane</keyword>
<sequence length="595" mass="66284">MPFGFTHAPLVALANSAICSFFREIEVHGVDNVPTEGPIIFACSHANMAIDPAILSNTIPHGHHLHYWVKDSLFKNPAVGWLLRNAGNIAVDRKTKNNQKLFRGTFEALARGESIGVFPEGTSHTEPHLIPLKDGTSWAALEYVRYLQGTEENKGAKKGKKAIVIPVGIAYVDKTKYRSRVVVHYGAPIYMEDYEADFMNEDDGAGKLAVKRLTSKIGLEFRKMTVNAPDWDTAFAAQMARELFRERDNDLALSDYVDVSQTLVDIMSTPIESVTNLKKLLATYHRLLSSSRLSNAALVDLELPRNLNPSRPINLPNRFSTLWLLIKDSLSCFIRLPFFIVPMLIHIPIYIVGILGARLAEDELETQAQMKVVFGLLLSFLTYPVLFFSLWAVFRQLTLGAAMAAGVVWVLGRYHSALVDENYTAMKRLVAAWRLVVGVWLPRDFEMPLPSFIASYSLFAPDPPKIAGLPPTVEKEVYKRPKRLSSRVLVRHVLRIRLEAARELSKVFLELERSNTKLNASFWLAEEHGGDVKDTSGQDQQQSAITEWDGALPKGTRRGGEVINWLRGKGARLGYAQSEDLGLSSGGEGDDAVDG</sequence>
<dbReference type="GO" id="GO:0008654">
    <property type="term" value="P:phospholipid biosynthetic process"/>
    <property type="evidence" value="ECO:0007669"/>
    <property type="project" value="TreeGrafter"/>
</dbReference>
<evidence type="ECO:0000313" key="4">
    <source>
        <dbReference type="Proteomes" id="UP001388673"/>
    </source>
</evidence>
<comment type="caution">
    <text evidence="3">The sequence shown here is derived from an EMBL/GenBank/DDBJ whole genome shotgun (WGS) entry which is preliminary data.</text>
</comment>
<name>A0AAW0YYJ8_9TREE</name>
<dbReference type="GO" id="GO:0016287">
    <property type="term" value="F:glycerone-phosphate O-acyltransferase activity"/>
    <property type="evidence" value="ECO:0007669"/>
    <property type="project" value="TreeGrafter"/>
</dbReference>
<evidence type="ECO:0000256" key="1">
    <source>
        <dbReference type="SAM" id="Phobius"/>
    </source>
</evidence>
<dbReference type="GeneID" id="92181246"/>
<feature type="transmembrane region" description="Helical" evidence="1">
    <location>
        <begin position="336"/>
        <end position="360"/>
    </location>
</feature>
<dbReference type="PANTHER" id="PTHR31605:SF0">
    <property type="entry name" value="GLYCEROL-3-PHOSPHATE O-ACYLTRANSFERASE 1"/>
    <property type="match status" value="1"/>
</dbReference>
<keyword evidence="1" id="KW-1133">Transmembrane helix</keyword>
<dbReference type="Proteomes" id="UP001388673">
    <property type="component" value="Unassembled WGS sequence"/>
</dbReference>
<organism evidence="3 4">
    <name type="scientific">Kwoniella newhampshirensis</name>
    <dbReference type="NCBI Taxonomy" id="1651941"/>
    <lineage>
        <taxon>Eukaryota</taxon>
        <taxon>Fungi</taxon>
        <taxon>Dikarya</taxon>
        <taxon>Basidiomycota</taxon>
        <taxon>Agaricomycotina</taxon>
        <taxon>Tremellomycetes</taxon>
        <taxon>Tremellales</taxon>
        <taxon>Cryptococcaceae</taxon>
        <taxon>Kwoniella</taxon>
    </lineage>
</organism>